<protein>
    <submittedName>
        <fullName evidence="7">ATP synthase subunit I</fullName>
    </submittedName>
</protein>
<dbReference type="InterPro" id="IPR005598">
    <property type="entry name" value="ATP_synth_I"/>
</dbReference>
<gene>
    <name evidence="7" type="ORF">WMO37_12040</name>
</gene>
<accession>A0ABV1H7N7</accession>
<keyword evidence="5 6" id="KW-0472">Membrane</keyword>
<dbReference type="EMBL" id="JBBMFS010000011">
    <property type="protein sequence ID" value="MEQ2555725.1"/>
    <property type="molecule type" value="Genomic_DNA"/>
</dbReference>
<proteinExistence type="predicted"/>
<sequence>MRKIIDRIKELNEVLPEVFLVDLLYLLAGELVIWFLVPNKQMCAVGFLMGVVYSIFSSVHMSFRIRKIVYGHANESKTLLIGYFIRLAVMLVLFTVLYLFHIGDLLCALIGMFSMKVSAYLQPFTNKILSKKGR</sequence>
<keyword evidence="4 6" id="KW-1133">Transmembrane helix</keyword>
<keyword evidence="8" id="KW-1185">Reference proteome</keyword>
<evidence type="ECO:0000256" key="5">
    <source>
        <dbReference type="ARBA" id="ARBA00023136"/>
    </source>
</evidence>
<evidence type="ECO:0000256" key="4">
    <source>
        <dbReference type="ARBA" id="ARBA00022989"/>
    </source>
</evidence>
<evidence type="ECO:0000256" key="2">
    <source>
        <dbReference type="ARBA" id="ARBA00022475"/>
    </source>
</evidence>
<dbReference type="Pfam" id="PF03899">
    <property type="entry name" value="ATP-synt_I"/>
    <property type="match status" value="1"/>
</dbReference>
<comment type="caution">
    <text evidence="7">The sequence shown here is derived from an EMBL/GenBank/DDBJ whole genome shotgun (WGS) entry which is preliminary data.</text>
</comment>
<evidence type="ECO:0000313" key="7">
    <source>
        <dbReference type="EMBL" id="MEQ2555725.1"/>
    </source>
</evidence>
<feature type="transmembrane region" description="Helical" evidence="6">
    <location>
        <begin position="44"/>
        <end position="63"/>
    </location>
</feature>
<keyword evidence="3 6" id="KW-0812">Transmembrane</keyword>
<reference evidence="7" key="1">
    <citation type="submission" date="2024-03" db="EMBL/GenBank/DDBJ databases">
        <title>Human intestinal bacterial collection.</title>
        <authorList>
            <person name="Pauvert C."/>
            <person name="Hitch T.C.A."/>
            <person name="Clavel T."/>
        </authorList>
    </citation>
    <scope>NUCLEOTIDE SEQUENCE [LARGE SCALE GENOMIC DNA]</scope>
    <source>
        <strain evidence="7">CLA-AA-H89B</strain>
    </source>
</reference>
<keyword evidence="2" id="KW-1003">Cell membrane</keyword>
<evidence type="ECO:0000313" key="8">
    <source>
        <dbReference type="Proteomes" id="UP001546774"/>
    </source>
</evidence>
<feature type="transmembrane region" description="Helical" evidence="6">
    <location>
        <begin position="18"/>
        <end position="37"/>
    </location>
</feature>
<comment type="subcellular location">
    <subcellularLocation>
        <location evidence="1">Cell membrane</location>
        <topology evidence="1">Multi-pass membrane protein</topology>
    </subcellularLocation>
</comment>
<feature type="transmembrane region" description="Helical" evidence="6">
    <location>
        <begin position="83"/>
        <end position="113"/>
    </location>
</feature>
<evidence type="ECO:0000256" key="6">
    <source>
        <dbReference type="SAM" id="Phobius"/>
    </source>
</evidence>
<dbReference type="Proteomes" id="UP001546774">
    <property type="component" value="Unassembled WGS sequence"/>
</dbReference>
<evidence type="ECO:0000256" key="1">
    <source>
        <dbReference type="ARBA" id="ARBA00004651"/>
    </source>
</evidence>
<name>A0ABV1H7N7_9FIRM</name>
<evidence type="ECO:0000256" key="3">
    <source>
        <dbReference type="ARBA" id="ARBA00022692"/>
    </source>
</evidence>
<organism evidence="7 8">
    <name type="scientific">Lachnospira intestinalis</name>
    <dbReference type="NCBI Taxonomy" id="3133158"/>
    <lineage>
        <taxon>Bacteria</taxon>
        <taxon>Bacillati</taxon>
        <taxon>Bacillota</taxon>
        <taxon>Clostridia</taxon>
        <taxon>Lachnospirales</taxon>
        <taxon>Lachnospiraceae</taxon>
        <taxon>Lachnospira</taxon>
    </lineage>
</organism>